<sequence length="126" mass="14946">MPETVDHLLIACPFTREVWFRLLRRFDWVSLAPNAQSTFFVSWWSTARKQLSKDNRRCLDTLVILTSWLLWKERNDRTFDRQVRTVHDVLARVYDEIVDWFQAGFRCLESVVCKLGRLSGRAIGIV</sequence>
<comment type="caution">
    <text evidence="1">The sequence shown here is derived from an EMBL/GenBank/DDBJ whole genome shotgun (WGS) entry which is preliminary data.</text>
</comment>
<accession>A0A8T0TTS8</accession>
<dbReference type="AlphaFoldDB" id="A0A8T0TTS8"/>
<protein>
    <recommendedName>
        <fullName evidence="3">Reverse transcriptase zinc-binding domain-containing protein</fullName>
    </recommendedName>
</protein>
<keyword evidence="2" id="KW-1185">Reference proteome</keyword>
<evidence type="ECO:0000313" key="2">
    <source>
        <dbReference type="Proteomes" id="UP000823388"/>
    </source>
</evidence>
<evidence type="ECO:0000313" key="1">
    <source>
        <dbReference type="EMBL" id="KAG2612383.1"/>
    </source>
</evidence>
<evidence type="ECO:0008006" key="3">
    <source>
        <dbReference type="Google" id="ProtNLM"/>
    </source>
</evidence>
<proteinExistence type="predicted"/>
<name>A0A8T0TTS8_PANVG</name>
<organism evidence="1 2">
    <name type="scientific">Panicum virgatum</name>
    <name type="common">Blackwell switchgrass</name>
    <dbReference type="NCBI Taxonomy" id="38727"/>
    <lineage>
        <taxon>Eukaryota</taxon>
        <taxon>Viridiplantae</taxon>
        <taxon>Streptophyta</taxon>
        <taxon>Embryophyta</taxon>
        <taxon>Tracheophyta</taxon>
        <taxon>Spermatophyta</taxon>
        <taxon>Magnoliopsida</taxon>
        <taxon>Liliopsida</taxon>
        <taxon>Poales</taxon>
        <taxon>Poaceae</taxon>
        <taxon>PACMAD clade</taxon>
        <taxon>Panicoideae</taxon>
        <taxon>Panicodae</taxon>
        <taxon>Paniceae</taxon>
        <taxon>Panicinae</taxon>
        <taxon>Panicum</taxon>
        <taxon>Panicum sect. Hiantes</taxon>
    </lineage>
</organism>
<gene>
    <name evidence="1" type="ORF">PVAP13_4KG206910</name>
</gene>
<dbReference type="EMBL" id="CM029043">
    <property type="protein sequence ID" value="KAG2612383.1"/>
    <property type="molecule type" value="Genomic_DNA"/>
</dbReference>
<dbReference type="Proteomes" id="UP000823388">
    <property type="component" value="Chromosome 4K"/>
</dbReference>
<reference evidence="1" key="1">
    <citation type="submission" date="2020-05" db="EMBL/GenBank/DDBJ databases">
        <title>WGS assembly of Panicum virgatum.</title>
        <authorList>
            <person name="Lovell J.T."/>
            <person name="Jenkins J."/>
            <person name="Shu S."/>
            <person name="Juenger T.E."/>
            <person name="Schmutz J."/>
        </authorList>
    </citation>
    <scope>NUCLEOTIDE SEQUENCE</scope>
    <source>
        <strain evidence="1">AP13</strain>
    </source>
</reference>